<gene>
    <name evidence="1" type="ORF">PsYK624_066130</name>
</gene>
<name>A0A9P3LCG3_9APHY</name>
<dbReference type="AlphaFoldDB" id="A0A9P3LCG3"/>
<sequence length="70" mass="7586">MPPLAGPTRHSPGCRLCVMLVPRKCWLPGDLALLDASRPCLARVGQNGPLIESILSDVCVVTRQPLRLAR</sequence>
<keyword evidence="2" id="KW-1185">Reference proteome</keyword>
<dbReference type="EMBL" id="BPQB01000017">
    <property type="protein sequence ID" value="GJE90476.1"/>
    <property type="molecule type" value="Genomic_DNA"/>
</dbReference>
<protein>
    <submittedName>
        <fullName evidence="1">Uncharacterized protein</fullName>
    </submittedName>
</protein>
<organism evidence="1 2">
    <name type="scientific">Phanerochaete sordida</name>
    <dbReference type="NCBI Taxonomy" id="48140"/>
    <lineage>
        <taxon>Eukaryota</taxon>
        <taxon>Fungi</taxon>
        <taxon>Dikarya</taxon>
        <taxon>Basidiomycota</taxon>
        <taxon>Agaricomycotina</taxon>
        <taxon>Agaricomycetes</taxon>
        <taxon>Polyporales</taxon>
        <taxon>Phanerochaetaceae</taxon>
        <taxon>Phanerochaete</taxon>
    </lineage>
</organism>
<evidence type="ECO:0000313" key="2">
    <source>
        <dbReference type="Proteomes" id="UP000703269"/>
    </source>
</evidence>
<reference evidence="1 2" key="1">
    <citation type="submission" date="2021-08" db="EMBL/GenBank/DDBJ databases">
        <title>Draft Genome Sequence of Phanerochaete sordida strain YK-624.</title>
        <authorList>
            <person name="Mori T."/>
            <person name="Dohra H."/>
            <person name="Suzuki T."/>
            <person name="Kawagishi H."/>
            <person name="Hirai H."/>
        </authorList>
    </citation>
    <scope>NUCLEOTIDE SEQUENCE [LARGE SCALE GENOMIC DNA]</scope>
    <source>
        <strain evidence="1 2">YK-624</strain>
    </source>
</reference>
<dbReference type="Proteomes" id="UP000703269">
    <property type="component" value="Unassembled WGS sequence"/>
</dbReference>
<accession>A0A9P3LCG3</accession>
<comment type="caution">
    <text evidence="1">The sequence shown here is derived from an EMBL/GenBank/DDBJ whole genome shotgun (WGS) entry which is preliminary data.</text>
</comment>
<evidence type="ECO:0000313" key="1">
    <source>
        <dbReference type="EMBL" id="GJE90476.1"/>
    </source>
</evidence>
<proteinExistence type="predicted"/>